<feature type="region of interest" description="Disordered" evidence="1">
    <location>
        <begin position="261"/>
        <end position="282"/>
    </location>
</feature>
<dbReference type="Proteomes" id="UP000825890">
    <property type="component" value="Unassembled WGS sequence"/>
</dbReference>
<keyword evidence="3" id="KW-1185">Reference proteome</keyword>
<comment type="caution">
    <text evidence="2">The sequence shown here is derived from an EMBL/GenBank/DDBJ whole genome shotgun (WGS) entry which is preliminary data.</text>
</comment>
<reference evidence="2 3" key="1">
    <citation type="submission" date="2021-01" db="EMBL/GenBank/DDBJ databases">
        <title>Cercospora kikuchii MAFF 305040 whole genome shotgun sequence.</title>
        <authorList>
            <person name="Kashiwa T."/>
            <person name="Suzuki T."/>
        </authorList>
    </citation>
    <scope>NUCLEOTIDE SEQUENCE [LARGE SCALE GENOMIC DNA]</scope>
    <source>
        <strain evidence="2 3">MAFF 305040</strain>
    </source>
</reference>
<protein>
    <submittedName>
        <fullName evidence="2">Uncharacterized protein</fullName>
    </submittedName>
</protein>
<dbReference type="AlphaFoldDB" id="A0A9P3CAU5"/>
<dbReference type="EMBL" id="BOLY01000002">
    <property type="protein sequence ID" value="GIZ39356.1"/>
    <property type="molecule type" value="Genomic_DNA"/>
</dbReference>
<accession>A0A9P3CAU5</accession>
<proteinExistence type="predicted"/>
<sequence>MPVDAATLVASFCSTIGAVIISQSWERLMERKNKHREKHCTSWIKRKWSRRKKSSIRTRQSDPIIRRRTNSFASEHVYGPGFQAPWARSNLQLPLAPVREGVRHAKQPGPESQMFLHRADSTPAVLQSIPEEPSRQRRSSASTSSTSSIPQGDGSRDRVPRKRRDNLKRYEDVAEQLAELERMIIDDRIGALKWRMWQNRIDEMEGRIVGLGHKAGTDGPPLRKAASIGPGPVTQRHEEAIQGLRDAAVAAAMQDLSALRHESTLEARPPAVEVVPPSRDVR</sequence>
<dbReference type="RefSeq" id="XP_044653843.1">
    <property type="nucleotide sequence ID" value="XM_044797908.1"/>
</dbReference>
<evidence type="ECO:0000313" key="2">
    <source>
        <dbReference type="EMBL" id="GIZ39356.1"/>
    </source>
</evidence>
<evidence type="ECO:0000256" key="1">
    <source>
        <dbReference type="SAM" id="MobiDB-lite"/>
    </source>
</evidence>
<evidence type="ECO:0000313" key="3">
    <source>
        <dbReference type="Proteomes" id="UP000825890"/>
    </source>
</evidence>
<feature type="compositionally biased region" description="Low complexity" evidence="1">
    <location>
        <begin position="139"/>
        <end position="148"/>
    </location>
</feature>
<dbReference type="GeneID" id="68288318"/>
<organism evidence="2 3">
    <name type="scientific">Cercospora kikuchii</name>
    <dbReference type="NCBI Taxonomy" id="84275"/>
    <lineage>
        <taxon>Eukaryota</taxon>
        <taxon>Fungi</taxon>
        <taxon>Dikarya</taxon>
        <taxon>Ascomycota</taxon>
        <taxon>Pezizomycotina</taxon>
        <taxon>Dothideomycetes</taxon>
        <taxon>Dothideomycetidae</taxon>
        <taxon>Mycosphaerellales</taxon>
        <taxon>Mycosphaerellaceae</taxon>
        <taxon>Cercospora</taxon>
    </lineage>
</organism>
<name>A0A9P3CAU5_9PEZI</name>
<feature type="region of interest" description="Disordered" evidence="1">
    <location>
        <begin position="127"/>
        <end position="164"/>
    </location>
</feature>
<gene>
    <name evidence="2" type="ORF">CKM354_000274300</name>
</gene>
<feature type="compositionally biased region" description="Low complexity" evidence="1">
    <location>
        <begin position="266"/>
        <end position="282"/>
    </location>
</feature>